<keyword evidence="4 11" id="KW-0812">Transmembrane</keyword>
<evidence type="ECO:0000256" key="12">
    <source>
        <dbReference type="SAM" id="SignalP"/>
    </source>
</evidence>
<dbReference type="GO" id="GO:0008556">
    <property type="term" value="F:P-type potassium transmembrane transporter activity"/>
    <property type="evidence" value="ECO:0007669"/>
    <property type="project" value="InterPro"/>
</dbReference>
<dbReference type="RefSeq" id="WP_096051431.1">
    <property type="nucleotide sequence ID" value="NZ_CP023315.3"/>
</dbReference>
<dbReference type="GO" id="GO:0005524">
    <property type="term" value="F:ATP binding"/>
    <property type="evidence" value="ECO:0007669"/>
    <property type="project" value="UniProtKB-UniRule"/>
</dbReference>
<dbReference type="Pfam" id="PF02669">
    <property type="entry name" value="KdpC"/>
    <property type="match status" value="1"/>
</dbReference>
<keyword evidence="5 11" id="KW-0547">Nucleotide-binding</keyword>
<evidence type="ECO:0000256" key="2">
    <source>
        <dbReference type="ARBA" id="ARBA00022475"/>
    </source>
</evidence>
<proteinExistence type="inferred from homology"/>
<comment type="similarity">
    <text evidence="11">Belongs to the KdpC family.</text>
</comment>
<dbReference type="GO" id="GO:0005886">
    <property type="term" value="C:plasma membrane"/>
    <property type="evidence" value="ECO:0007669"/>
    <property type="project" value="UniProtKB-SubCell"/>
</dbReference>
<keyword evidence="10 11" id="KW-0472">Membrane</keyword>
<dbReference type="InterPro" id="IPR003820">
    <property type="entry name" value="KdpC"/>
</dbReference>
<dbReference type="EMBL" id="CP023315">
    <property type="protein sequence ID" value="ATC31995.1"/>
    <property type="molecule type" value="Genomic_DNA"/>
</dbReference>
<protein>
    <recommendedName>
        <fullName evidence="11">Potassium-transporting ATPase KdpC subunit</fullName>
    </recommendedName>
    <alternativeName>
        <fullName evidence="11">ATP phosphohydrolase [potassium-transporting] C chain</fullName>
    </alternativeName>
    <alternativeName>
        <fullName evidence="11">Potassium-binding and translocating subunit C</fullName>
    </alternativeName>
    <alternativeName>
        <fullName evidence="11">Potassium-translocating ATPase C chain</fullName>
    </alternativeName>
</protein>
<evidence type="ECO:0000256" key="4">
    <source>
        <dbReference type="ARBA" id="ARBA00022692"/>
    </source>
</evidence>
<feature type="chain" id="PRO_5012086818" description="Potassium-transporting ATPase KdpC subunit" evidence="12">
    <location>
        <begin position="34"/>
        <end position="197"/>
    </location>
</feature>
<dbReference type="NCBIfam" id="TIGR00681">
    <property type="entry name" value="kdpC"/>
    <property type="match status" value="1"/>
</dbReference>
<evidence type="ECO:0000256" key="6">
    <source>
        <dbReference type="ARBA" id="ARBA00022840"/>
    </source>
</evidence>
<evidence type="ECO:0000256" key="1">
    <source>
        <dbReference type="ARBA" id="ARBA00022448"/>
    </source>
</evidence>
<evidence type="ECO:0000256" key="11">
    <source>
        <dbReference type="HAMAP-Rule" id="MF_00276"/>
    </source>
</evidence>
<gene>
    <name evidence="11" type="primary">kdpC</name>
    <name evidence="13" type="ORF">CA606_06295</name>
</gene>
<evidence type="ECO:0000313" key="13">
    <source>
        <dbReference type="EMBL" id="ATC31995.1"/>
    </source>
</evidence>
<dbReference type="NCBIfam" id="NF001454">
    <property type="entry name" value="PRK00315.1"/>
    <property type="match status" value="1"/>
</dbReference>
<keyword evidence="7 11" id="KW-0630">Potassium</keyword>
<reference evidence="14" key="1">
    <citation type="submission" date="2017-09" db="EMBL/GenBank/DDBJ databases">
        <title>Genome evolution observed in wild isolates of Caulobacter crescentus.</title>
        <authorList>
            <person name="Ely B."/>
            <person name="Wilson K."/>
            <person name="Scott D."/>
        </authorList>
    </citation>
    <scope>NUCLEOTIDE SEQUENCE [LARGE SCALE GENOMIC DNA]</scope>
    <source>
        <strain evidence="14">CB13b1a</strain>
    </source>
</reference>
<evidence type="ECO:0000256" key="7">
    <source>
        <dbReference type="ARBA" id="ARBA00022958"/>
    </source>
</evidence>
<keyword evidence="3 11" id="KW-0633">Potassium transport</keyword>
<feature type="signal peptide" evidence="12">
    <location>
        <begin position="1"/>
        <end position="33"/>
    </location>
</feature>
<evidence type="ECO:0000256" key="8">
    <source>
        <dbReference type="ARBA" id="ARBA00022989"/>
    </source>
</evidence>
<evidence type="ECO:0000313" key="14">
    <source>
        <dbReference type="Proteomes" id="UP000217311"/>
    </source>
</evidence>
<keyword evidence="12" id="KW-0732">Signal</keyword>
<evidence type="ECO:0000256" key="5">
    <source>
        <dbReference type="ARBA" id="ARBA00022741"/>
    </source>
</evidence>
<dbReference type="PIRSF" id="PIRSF001296">
    <property type="entry name" value="K_ATPase_KdpC"/>
    <property type="match status" value="1"/>
</dbReference>
<sequence>MLSNLRPALVSMGLFTALLGLAYPLAVTGVAQAAFPAQANGSLVRDAGGKVVGSALIGQVFAKPEYFHGRPSAAGAGYDASASSGSNMGPLNETLIGRQKTDAAVLRAENPGVAIPADAVTTSGSGLDPDISPANARFQAPRIAKARGVPQNEVTALIDAQVQQPLLGFIGQPRVNVLALNRALDARYRPIASKKDG</sequence>
<evidence type="ECO:0000256" key="3">
    <source>
        <dbReference type="ARBA" id="ARBA00022538"/>
    </source>
</evidence>
<comment type="subcellular location">
    <subcellularLocation>
        <location evidence="11">Cell membrane</location>
        <topology evidence="11">Single-pass membrane protein</topology>
    </subcellularLocation>
</comment>
<keyword evidence="9 11" id="KW-0406">Ion transport</keyword>
<keyword evidence="6 11" id="KW-0067">ATP-binding</keyword>
<organism evidence="13 14">
    <name type="scientific">Caulobacter vibrioides</name>
    <name type="common">Caulobacter crescentus</name>
    <dbReference type="NCBI Taxonomy" id="155892"/>
    <lineage>
        <taxon>Bacteria</taxon>
        <taxon>Pseudomonadati</taxon>
        <taxon>Pseudomonadota</taxon>
        <taxon>Alphaproteobacteria</taxon>
        <taxon>Caulobacterales</taxon>
        <taxon>Caulobacteraceae</taxon>
        <taxon>Caulobacter</taxon>
    </lineage>
</organism>
<evidence type="ECO:0000256" key="10">
    <source>
        <dbReference type="ARBA" id="ARBA00023136"/>
    </source>
</evidence>
<dbReference type="Proteomes" id="UP000217311">
    <property type="component" value="Chromosome"/>
</dbReference>
<dbReference type="HAMAP" id="MF_00276">
    <property type="entry name" value="KdpC"/>
    <property type="match status" value="1"/>
</dbReference>
<comment type="function">
    <text evidence="11">Part of the high-affinity ATP-driven potassium transport (or Kdp) system, which catalyzes the hydrolysis of ATP coupled with the electrogenic transport of potassium into the cytoplasm. This subunit acts as a catalytic chaperone that increases the ATP-binding affinity of the ATP-hydrolyzing subunit KdpB by the formation of a transient KdpB/KdpC/ATP ternary complex.</text>
</comment>
<dbReference type="AlphaFoldDB" id="A0A290MSV1"/>
<name>A0A290MSV1_CAUVI</name>
<evidence type="ECO:0000256" key="9">
    <source>
        <dbReference type="ARBA" id="ARBA00023065"/>
    </source>
</evidence>
<keyword evidence="8 11" id="KW-1133">Transmembrane helix</keyword>
<keyword evidence="1 11" id="KW-0813">Transport</keyword>
<comment type="subunit">
    <text evidence="11">The system is composed of three essential subunits: KdpA, KdpB and KdpC.</text>
</comment>
<accession>A0A290MSV1</accession>
<dbReference type="PANTHER" id="PTHR30042">
    <property type="entry name" value="POTASSIUM-TRANSPORTING ATPASE C CHAIN"/>
    <property type="match status" value="1"/>
</dbReference>
<keyword evidence="2 11" id="KW-1003">Cell membrane</keyword>
<dbReference type="PANTHER" id="PTHR30042:SF2">
    <property type="entry name" value="POTASSIUM-TRANSPORTING ATPASE KDPC SUBUNIT"/>
    <property type="match status" value="1"/>
</dbReference>